<dbReference type="PANTHER" id="PTHR40788:SF2">
    <property type="entry name" value="CLR5 DOMAIN-CONTAINING PROTEIN"/>
    <property type="match status" value="1"/>
</dbReference>
<dbReference type="AlphaFoldDB" id="A0A8H3FF47"/>
<protein>
    <submittedName>
        <fullName evidence="2">Uncharacterized protein</fullName>
    </submittedName>
</protein>
<evidence type="ECO:0000313" key="2">
    <source>
        <dbReference type="EMBL" id="CAF9921572.1"/>
    </source>
</evidence>
<accession>A0A8H3FF47</accession>
<comment type="caution">
    <text evidence="2">The sequence shown here is derived from an EMBL/GenBank/DDBJ whole genome shotgun (WGS) entry which is preliminary data.</text>
</comment>
<evidence type="ECO:0000256" key="1">
    <source>
        <dbReference type="SAM" id="MobiDB-lite"/>
    </source>
</evidence>
<keyword evidence="3" id="KW-1185">Reference proteome</keyword>
<dbReference type="OrthoDB" id="2922289at2759"/>
<proteinExistence type="predicted"/>
<evidence type="ECO:0000313" key="3">
    <source>
        <dbReference type="Proteomes" id="UP000664534"/>
    </source>
</evidence>
<feature type="region of interest" description="Disordered" evidence="1">
    <location>
        <begin position="662"/>
        <end position="689"/>
    </location>
</feature>
<name>A0A8H3FF47_9LECA</name>
<organism evidence="2 3">
    <name type="scientific">Imshaugia aleurites</name>
    <dbReference type="NCBI Taxonomy" id="172621"/>
    <lineage>
        <taxon>Eukaryota</taxon>
        <taxon>Fungi</taxon>
        <taxon>Dikarya</taxon>
        <taxon>Ascomycota</taxon>
        <taxon>Pezizomycotina</taxon>
        <taxon>Lecanoromycetes</taxon>
        <taxon>OSLEUM clade</taxon>
        <taxon>Lecanoromycetidae</taxon>
        <taxon>Lecanorales</taxon>
        <taxon>Lecanorineae</taxon>
        <taxon>Parmeliaceae</taxon>
        <taxon>Imshaugia</taxon>
    </lineage>
</organism>
<gene>
    <name evidence="2" type="ORF">IMSHALPRED_005207</name>
</gene>
<dbReference type="Proteomes" id="UP000664534">
    <property type="component" value="Unassembled WGS sequence"/>
</dbReference>
<dbReference type="PANTHER" id="PTHR40788">
    <property type="entry name" value="CLR5 DOMAIN-CONTAINING PROTEIN-RELATED"/>
    <property type="match status" value="1"/>
</dbReference>
<dbReference type="EMBL" id="CAJPDT010000028">
    <property type="protein sequence ID" value="CAF9921572.1"/>
    <property type="molecule type" value="Genomic_DNA"/>
</dbReference>
<sequence>MNSQNLYDDPARLFEAFTNGNPNIPKPEFVSVTHVKRKAEHYAKEIFSCQRTLTHILERHEATIIKRWSKRSAEQRRKVLLQVLPGIPSTHRPDFQAMRKERSGKAARQVQLRDSWLLPSLNIEDLTKPKILPLFLRSRACNPPGVFVNADFNAVHFGTVANAIKVPYLSGYTMLLAGQNNEAVYGRLISWDEDPDAFDMMAKGTGMQPGEGLVVMEIQQRKMQFLLQCAQTILQDLPLQDIDVPKQPILKEIELGGRNSEWPTLTMEVVEAPYREPGGLDVSRLQTFVNARKNLAEDHIWFLREDPSYFHDTVLDWGEHRQERLLTAEGRTHPILRHDLFWERVLSNVIVEAYGDVIAWHGLSKELEILVEARAHCLNDIQPGHELPKNFARAHSHFSHYVGQVTKGALGKWKVGMVASPPLREHFVRAPQDPTNTKIQVTSKSNSHLERDYLLWLMERINMDDQVFLCGLENICDELEREIRSTPANRERVSPWIANLLSDLSLLAELKRQIELANPGPAMVEIVDEDEKMEYFAEKTKLLSRLFRLLTKPMGLASAALPLSKFDYPSHKRQNQGTVAKMQQAENALDAFWSKIDDHCAKEGGSSLHQLLEGVLMDRSLQRTNDWQQPEPQKVTTKTSNSVQDATTGLSALSFNTNIEEPVIPPQYGHARQKTKTRGQARESPPADVATENAVTAADDMGQKFTVSKRGLKVITTLFHTSSEEAEAPPGEIAWSDFLSTMASVGFSVKKLDGSAWLFAPAEADLFRRSIIFHEPHPESKMSFTVARRYGRRLERAYGWSRESFERA</sequence>
<reference evidence="2" key="1">
    <citation type="submission" date="2021-03" db="EMBL/GenBank/DDBJ databases">
        <authorList>
            <person name="Tagirdzhanova G."/>
        </authorList>
    </citation>
    <scope>NUCLEOTIDE SEQUENCE</scope>
</reference>